<feature type="compositionally biased region" description="Low complexity" evidence="1">
    <location>
        <begin position="60"/>
        <end position="78"/>
    </location>
</feature>
<feature type="compositionally biased region" description="Acidic residues" evidence="1">
    <location>
        <begin position="121"/>
        <end position="137"/>
    </location>
</feature>
<feature type="compositionally biased region" description="Basic residues" evidence="1">
    <location>
        <begin position="143"/>
        <end position="156"/>
    </location>
</feature>
<name>A0A7K3LH71_9MYCO</name>
<dbReference type="Gene3D" id="1.10.10.2480">
    <property type="match status" value="1"/>
</dbReference>
<gene>
    <name evidence="2" type="ORF">GWR20_21575</name>
</gene>
<evidence type="ECO:0000313" key="3">
    <source>
        <dbReference type="Proteomes" id="UP000466523"/>
    </source>
</evidence>
<reference evidence="2 3" key="1">
    <citation type="submission" date="2020-01" db="EMBL/GenBank/DDBJ databases">
        <authorList>
            <person name="Sanchez-Estrada R."/>
            <person name="Gonzalez-Y-Merchand J.A."/>
            <person name="Rivera-Gutierrez S."/>
        </authorList>
    </citation>
    <scope>NUCLEOTIDE SEQUENCE [LARGE SCALE GENOMIC DNA]</scope>
    <source>
        <strain evidence="2 3">CST 7247</strain>
    </source>
</reference>
<proteinExistence type="predicted"/>
<feature type="region of interest" description="Disordered" evidence="1">
    <location>
        <begin position="109"/>
        <end position="162"/>
    </location>
</feature>
<accession>A0A7K3LH71</accession>
<dbReference type="Proteomes" id="UP000466523">
    <property type="component" value="Unassembled WGS sequence"/>
</dbReference>
<organism evidence="2 3">
    <name type="scientific">Mycolicibacter kumamotonensis</name>
    <dbReference type="NCBI Taxonomy" id="354243"/>
    <lineage>
        <taxon>Bacteria</taxon>
        <taxon>Bacillati</taxon>
        <taxon>Actinomycetota</taxon>
        <taxon>Actinomycetes</taxon>
        <taxon>Mycobacteriales</taxon>
        <taxon>Mycobacteriaceae</taxon>
        <taxon>Mycolicibacter</taxon>
    </lineage>
</organism>
<evidence type="ECO:0000256" key="1">
    <source>
        <dbReference type="SAM" id="MobiDB-lite"/>
    </source>
</evidence>
<dbReference type="EMBL" id="JAACYR010000114">
    <property type="protein sequence ID" value="NDJ91699.1"/>
    <property type="molecule type" value="Genomic_DNA"/>
</dbReference>
<dbReference type="AlphaFoldDB" id="A0A7K3LH71"/>
<evidence type="ECO:0000313" key="2">
    <source>
        <dbReference type="EMBL" id="NDJ91699.1"/>
    </source>
</evidence>
<comment type="caution">
    <text evidence="2">The sequence shown here is derived from an EMBL/GenBank/DDBJ whole genome shotgun (WGS) entry which is preliminary data.</text>
</comment>
<feature type="region of interest" description="Disordered" evidence="1">
    <location>
        <begin position="60"/>
        <end position="93"/>
    </location>
</feature>
<sequence length="162" mass="17528">MPTEHEELPDRLRVHSLARVLGTTSKRVLDALTELDGRARSAHSSVDRVEAVRVRDLLGLAEEPTAEAAAPDSAESGEVPQEPESRLLLETEAAGARVDYMPLFVAPQPVSFEPAASHDDEGSDDDDDLGPDGDDENGDRPANRRRRRGRRGRGRGRGSEGG</sequence>
<protein>
    <submittedName>
        <fullName evidence="2">Ribonuclease E/G</fullName>
    </submittedName>
</protein>
<feature type="non-terminal residue" evidence="2">
    <location>
        <position position="162"/>
    </location>
</feature>